<evidence type="ECO:0000256" key="4">
    <source>
        <dbReference type="ARBA" id="ARBA00023033"/>
    </source>
</evidence>
<dbReference type="InterPro" id="IPR002938">
    <property type="entry name" value="FAD-bd"/>
</dbReference>
<dbReference type="OrthoDB" id="655030at2759"/>
<dbReference type="Pfam" id="PF01494">
    <property type="entry name" value="FAD_binding_3"/>
    <property type="match status" value="2"/>
</dbReference>
<evidence type="ECO:0000259" key="5">
    <source>
        <dbReference type="Pfam" id="PF01494"/>
    </source>
</evidence>
<protein>
    <recommendedName>
        <fullName evidence="5">FAD-binding domain-containing protein</fullName>
    </recommendedName>
</protein>
<gene>
    <name evidence="6" type="ORF">N7498_007143</name>
</gene>
<dbReference type="EMBL" id="JAPQKR010000014">
    <property type="protein sequence ID" value="KAJ5198026.1"/>
    <property type="molecule type" value="Genomic_DNA"/>
</dbReference>
<dbReference type="PANTHER" id="PTHR46972">
    <property type="entry name" value="MONOOXYGENASE ASQM-RELATED"/>
    <property type="match status" value="1"/>
</dbReference>
<keyword evidence="7" id="KW-1185">Reference proteome</keyword>
<evidence type="ECO:0000313" key="7">
    <source>
        <dbReference type="Proteomes" id="UP001150904"/>
    </source>
</evidence>
<keyword evidence="4" id="KW-0503">Monooxygenase</keyword>
<evidence type="ECO:0000313" key="6">
    <source>
        <dbReference type="EMBL" id="KAJ5198026.1"/>
    </source>
</evidence>
<dbReference type="InterPro" id="IPR036188">
    <property type="entry name" value="FAD/NAD-bd_sf"/>
</dbReference>
<accession>A0A9W9MCG8</accession>
<proteinExistence type="predicted"/>
<organism evidence="6 7">
    <name type="scientific">Penicillium cinerascens</name>
    <dbReference type="NCBI Taxonomy" id="70096"/>
    <lineage>
        <taxon>Eukaryota</taxon>
        <taxon>Fungi</taxon>
        <taxon>Dikarya</taxon>
        <taxon>Ascomycota</taxon>
        <taxon>Pezizomycotina</taxon>
        <taxon>Eurotiomycetes</taxon>
        <taxon>Eurotiomycetidae</taxon>
        <taxon>Eurotiales</taxon>
        <taxon>Aspergillaceae</taxon>
        <taxon>Penicillium</taxon>
    </lineage>
</organism>
<feature type="domain" description="FAD-binding" evidence="5">
    <location>
        <begin position="7"/>
        <end position="42"/>
    </location>
</feature>
<comment type="caution">
    <text evidence="6">The sequence shown here is derived from an EMBL/GenBank/DDBJ whole genome shotgun (WGS) entry which is preliminary data.</text>
</comment>
<evidence type="ECO:0000256" key="1">
    <source>
        <dbReference type="ARBA" id="ARBA00022630"/>
    </source>
</evidence>
<dbReference type="Gene3D" id="3.50.50.60">
    <property type="entry name" value="FAD/NAD(P)-binding domain"/>
    <property type="match status" value="1"/>
</dbReference>
<name>A0A9W9MCG8_9EURO</name>
<sequence length="420" mass="45514">MDLPPSIAIIGAGPSGLLLARLLEVNGVTDYVVYERDDSSTPGPWQQGGSLDLHGPSGQLALKEAGLFDEFNTVYARWDASKIHILKDSGETIGRFGEGRDAPEIDRLQLRQLLLGSIPAHKVKWDHGVRSIEKKETNGRGGICNDCIIHFANGTSGSGFKLIVGADGGWSKVRPLISSAQPVYSGKMYIEGNISHSNPSYKTALELAGPGMMMAIGQWKSLALQQGADGTYRMYFGVVVPEDFYSHRDGSAVEKTEAVRQMMLSSDKFYANWAPQLKAIAVNAEGPFRAWTLHYLKAEEVGWKRDAATGVTLLGDAAHLSTPFVGEGVNCAMYDAVLLAKCLVRLCDGGLSFHSVPEASLDEALASYENEMFGRGRDLIQRSAKSESVLFSENGVENILGIVDGEHENLLYDVKASTVE</sequence>
<dbReference type="Proteomes" id="UP001150904">
    <property type="component" value="Unassembled WGS sequence"/>
</dbReference>
<dbReference type="PRINTS" id="PR00420">
    <property type="entry name" value="RNGMNOXGNASE"/>
</dbReference>
<keyword evidence="2" id="KW-0274">FAD</keyword>
<dbReference type="GeneID" id="83181506"/>
<evidence type="ECO:0000256" key="2">
    <source>
        <dbReference type="ARBA" id="ARBA00022827"/>
    </source>
</evidence>
<feature type="domain" description="FAD-binding" evidence="5">
    <location>
        <begin position="161"/>
        <end position="349"/>
    </location>
</feature>
<evidence type="ECO:0000256" key="3">
    <source>
        <dbReference type="ARBA" id="ARBA00023002"/>
    </source>
</evidence>
<dbReference type="GO" id="GO:0004497">
    <property type="term" value="F:monooxygenase activity"/>
    <property type="evidence" value="ECO:0007669"/>
    <property type="project" value="UniProtKB-KW"/>
</dbReference>
<dbReference type="PANTHER" id="PTHR46972:SF1">
    <property type="entry name" value="FAD DEPENDENT OXIDOREDUCTASE DOMAIN-CONTAINING PROTEIN"/>
    <property type="match status" value="1"/>
</dbReference>
<dbReference type="GO" id="GO:0071949">
    <property type="term" value="F:FAD binding"/>
    <property type="evidence" value="ECO:0007669"/>
    <property type="project" value="InterPro"/>
</dbReference>
<reference evidence="6" key="2">
    <citation type="journal article" date="2023" name="IMA Fungus">
        <title>Comparative genomic study of the Penicillium genus elucidates a diverse pangenome and 15 lateral gene transfer events.</title>
        <authorList>
            <person name="Petersen C."/>
            <person name="Sorensen T."/>
            <person name="Nielsen M.R."/>
            <person name="Sondergaard T.E."/>
            <person name="Sorensen J.L."/>
            <person name="Fitzpatrick D.A."/>
            <person name="Frisvad J.C."/>
            <person name="Nielsen K.L."/>
        </authorList>
    </citation>
    <scope>NUCLEOTIDE SEQUENCE</scope>
    <source>
        <strain evidence="6">IBT 15544</strain>
    </source>
</reference>
<dbReference type="SUPFAM" id="SSF51905">
    <property type="entry name" value="FAD/NAD(P)-binding domain"/>
    <property type="match status" value="1"/>
</dbReference>
<dbReference type="AlphaFoldDB" id="A0A9W9MCG8"/>
<reference evidence="6" key="1">
    <citation type="submission" date="2022-12" db="EMBL/GenBank/DDBJ databases">
        <authorList>
            <person name="Petersen C."/>
        </authorList>
    </citation>
    <scope>NUCLEOTIDE SEQUENCE</scope>
    <source>
        <strain evidence="6">IBT 15544</strain>
    </source>
</reference>
<dbReference type="RefSeq" id="XP_058306454.1">
    <property type="nucleotide sequence ID" value="XM_058454205.1"/>
</dbReference>
<keyword evidence="3" id="KW-0560">Oxidoreductase</keyword>
<keyword evidence="1" id="KW-0285">Flavoprotein</keyword>